<evidence type="ECO:0000259" key="2">
    <source>
        <dbReference type="Pfam" id="PF00561"/>
    </source>
</evidence>
<dbReference type="Gene3D" id="3.40.50.1820">
    <property type="entry name" value="alpha/beta hydrolase"/>
    <property type="match status" value="1"/>
</dbReference>
<reference evidence="4" key="2">
    <citation type="submission" date="2012-03" db="EMBL/GenBank/DDBJ databases">
        <title>The complete genome sequence of the pioneer microbe on fresh volcanic deposit, Leptospirillum ferrooxidans strain C2-3.</title>
        <authorList>
            <person name="Fujimura R."/>
            <person name="Sato Y."/>
            <person name="Nishizawa T."/>
            <person name="Nanba K."/>
            <person name="Oshima K."/>
            <person name="Hattori M."/>
            <person name="Kamijo T."/>
            <person name="Ohta H."/>
        </authorList>
    </citation>
    <scope>NUCLEOTIDE SEQUENCE [LARGE SCALE GENOMIC DNA]</scope>
    <source>
        <strain evidence="4">C2-3</strain>
    </source>
</reference>
<dbReference type="EMBL" id="AP012342">
    <property type="protein sequence ID" value="BAM07803.1"/>
    <property type="molecule type" value="Genomic_DNA"/>
</dbReference>
<dbReference type="eggNOG" id="COG0596">
    <property type="taxonomic scope" value="Bacteria"/>
</dbReference>
<dbReference type="PANTHER" id="PTHR45763:SF46">
    <property type="entry name" value="AB HYDROLASE-1 DOMAIN-CONTAINING PROTEIN"/>
    <property type="match status" value="1"/>
</dbReference>
<dbReference type="AlphaFoldDB" id="I0IRA4"/>
<dbReference type="InterPro" id="IPR029058">
    <property type="entry name" value="AB_hydrolase_fold"/>
</dbReference>
<dbReference type="PATRIC" id="fig|1162668.3.peg.2526"/>
<evidence type="ECO:0000313" key="3">
    <source>
        <dbReference type="EMBL" id="BAM07803.1"/>
    </source>
</evidence>
<dbReference type="HOGENOM" id="CLU_020336_49_0_0"/>
<dbReference type="STRING" id="1162668.LFE_2130"/>
<evidence type="ECO:0000313" key="4">
    <source>
        <dbReference type="Proteomes" id="UP000007382"/>
    </source>
</evidence>
<dbReference type="SUPFAM" id="SSF53474">
    <property type="entry name" value="alpha/beta-Hydrolases"/>
    <property type="match status" value="1"/>
</dbReference>
<dbReference type="GO" id="GO:0016787">
    <property type="term" value="F:hydrolase activity"/>
    <property type="evidence" value="ECO:0007669"/>
    <property type="project" value="UniProtKB-KW"/>
</dbReference>
<name>I0IRA4_LEPFC</name>
<dbReference type="RefSeq" id="WP_014450286.1">
    <property type="nucleotide sequence ID" value="NC_017094.1"/>
</dbReference>
<dbReference type="PANTHER" id="PTHR45763">
    <property type="entry name" value="HYDROLASE, ALPHA/BETA FOLD FAMILY PROTEIN, EXPRESSED-RELATED"/>
    <property type="match status" value="1"/>
</dbReference>
<reference evidence="3 4" key="1">
    <citation type="journal article" date="2012" name="J. Bacteriol.">
        <title>Complete Genome Sequence of Leptospirillum ferrooxidans Strain C2-3, Isolated from a Fresh Volcanic Ash Deposit on the Island of Miyake, Japan.</title>
        <authorList>
            <person name="Fujimura R."/>
            <person name="Sato Y."/>
            <person name="Nishizawa T."/>
            <person name="Oshima K."/>
            <person name="Kim S.-W."/>
            <person name="Hattori M."/>
            <person name="Kamijo T."/>
            <person name="Ohta H."/>
        </authorList>
    </citation>
    <scope>NUCLEOTIDE SEQUENCE [LARGE SCALE GENOMIC DNA]</scope>
    <source>
        <strain evidence="3 4">C2-3</strain>
    </source>
</reference>
<keyword evidence="3" id="KW-0378">Hydrolase</keyword>
<dbReference type="OrthoDB" id="9797695at2"/>
<organism evidence="3 4">
    <name type="scientific">Leptospirillum ferrooxidans (strain C2-3)</name>
    <dbReference type="NCBI Taxonomy" id="1162668"/>
    <lineage>
        <taxon>Bacteria</taxon>
        <taxon>Pseudomonadati</taxon>
        <taxon>Nitrospirota</taxon>
        <taxon>Nitrospiria</taxon>
        <taxon>Nitrospirales</taxon>
        <taxon>Nitrospiraceae</taxon>
        <taxon>Leptospirillum</taxon>
    </lineage>
</organism>
<sequence>MERTDIPTVRDSSASPSSLNIHPTISQATHEITDRIITLSDGRQIGFCEYGDPDGYPLFMFHGVPGSRYQRPSEGVTRSRGIRLFVLERPGFGLSGRKKERTLLSWADDVSAFADCLKIERFGVLGLSAGGPYALSCAFSLPERVSSVFVISGLGQMDIAGATRQMPFHEKWLFELGKRSAKITMRILIEILRGLTAILLHNPQRYLPVLARFFPEGERPFFKKAEDSRMFLKDIGANHQSGGAGIVDDLIILSKPWGFDPECISRTVHFWHGDLDLIAPLFLIENLEKEIPSSEIRLIRGEGHLLIFRYWAEILDEFNRSRTEQG</sequence>
<feature type="domain" description="AB hydrolase-1" evidence="2">
    <location>
        <begin position="56"/>
        <end position="308"/>
    </location>
</feature>
<keyword evidence="4" id="KW-1185">Reference proteome</keyword>
<evidence type="ECO:0000256" key="1">
    <source>
        <dbReference type="SAM" id="MobiDB-lite"/>
    </source>
</evidence>
<dbReference type="KEGG" id="lfc:LFE_2130"/>
<accession>I0IRA4</accession>
<protein>
    <submittedName>
        <fullName evidence="3">Putative alpha/beta hydrolase fold family protein</fullName>
    </submittedName>
</protein>
<gene>
    <name evidence="3" type="ordered locus">LFE_2130</name>
</gene>
<feature type="region of interest" description="Disordered" evidence="1">
    <location>
        <begin position="1"/>
        <end position="21"/>
    </location>
</feature>
<dbReference type="Proteomes" id="UP000007382">
    <property type="component" value="Chromosome"/>
</dbReference>
<dbReference type="InterPro" id="IPR000073">
    <property type="entry name" value="AB_hydrolase_1"/>
</dbReference>
<dbReference type="Pfam" id="PF00561">
    <property type="entry name" value="Abhydrolase_1"/>
    <property type="match status" value="1"/>
</dbReference>
<feature type="compositionally biased region" description="Polar residues" evidence="1">
    <location>
        <begin position="10"/>
        <end position="21"/>
    </location>
</feature>
<proteinExistence type="predicted"/>